<dbReference type="InterPro" id="IPR002659">
    <property type="entry name" value="Glyco_trans_31"/>
</dbReference>
<keyword evidence="4" id="KW-0808">Transferase</keyword>
<evidence type="ECO:0000256" key="10">
    <source>
        <dbReference type="SAM" id="Phobius"/>
    </source>
</evidence>
<organism evidence="11 12">
    <name type="scientific">Chionoecetes opilio</name>
    <name type="common">Atlantic snow crab</name>
    <name type="synonym">Cancer opilio</name>
    <dbReference type="NCBI Taxonomy" id="41210"/>
    <lineage>
        <taxon>Eukaryota</taxon>
        <taxon>Metazoa</taxon>
        <taxon>Ecdysozoa</taxon>
        <taxon>Arthropoda</taxon>
        <taxon>Crustacea</taxon>
        <taxon>Multicrustacea</taxon>
        <taxon>Malacostraca</taxon>
        <taxon>Eumalacostraca</taxon>
        <taxon>Eucarida</taxon>
        <taxon>Decapoda</taxon>
        <taxon>Pleocyemata</taxon>
        <taxon>Brachyura</taxon>
        <taxon>Eubrachyura</taxon>
        <taxon>Majoidea</taxon>
        <taxon>Majidae</taxon>
        <taxon>Chionoecetes</taxon>
    </lineage>
</organism>
<comment type="caution">
    <text evidence="11">The sequence shown here is derived from an EMBL/GenBank/DDBJ whole genome shotgun (WGS) entry which is preliminary data.</text>
</comment>
<dbReference type="GO" id="GO:0016758">
    <property type="term" value="F:hexosyltransferase activity"/>
    <property type="evidence" value="ECO:0007669"/>
    <property type="project" value="InterPro"/>
</dbReference>
<evidence type="ECO:0000256" key="9">
    <source>
        <dbReference type="ARBA" id="ARBA00023136"/>
    </source>
</evidence>
<keyword evidence="9 10" id="KW-0472">Membrane</keyword>
<keyword evidence="12" id="KW-1185">Reference proteome</keyword>
<keyword evidence="8" id="KW-0333">Golgi apparatus</keyword>
<gene>
    <name evidence="11" type="primary">B3GALT2</name>
    <name evidence="11" type="ORF">GWK47_006156</name>
</gene>
<dbReference type="Pfam" id="PF01762">
    <property type="entry name" value="Galactosyl_T"/>
    <property type="match status" value="2"/>
</dbReference>
<reference evidence="11" key="1">
    <citation type="submission" date="2020-07" db="EMBL/GenBank/DDBJ databases">
        <title>The High-quality genome of the commercially important snow crab, Chionoecetes opilio.</title>
        <authorList>
            <person name="Jeong J.-H."/>
            <person name="Ryu S."/>
        </authorList>
    </citation>
    <scope>NUCLEOTIDE SEQUENCE</scope>
    <source>
        <strain evidence="11">MADBK_172401_WGS</strain>
        <tissue evidence="11">Digestive gland</tissue>
    </source>
</reference>
<accession>A0A8J4Y757</accession>
<comment type="similarity">
    <text evidence="2">Belongs to the glycosyltransferase 31 family.</text>
</comment>
<evidence type="ECO:0000256" key="8">
    <source>
        <dbReference type="ARBA" id="ARBA00023034"/>
    </source>
</evidence>
<dbReference type="Gene3D" id="3.90.550.50">
    <property type="match status" value="1"/>
</dbReference>
<evidence type="ECO:0000256" key="5">
    <source>
        <dbReference type="ARBA" id="ARBA00022692"/>
    </source>
</evidence>
<evidence type="ECO:0000256" key="6">
    <source>
        <dbReference type="ARBA" id="ARBA00022968"/>
    </source>
</evidence>
<keyword evidence="3" id="KW-0328">Glycosyltransferase</keyword>
<dbReference type="Proteomes" id="UP000770661">
    <property type="component" value="Unassembled WGS sequence"/>
</dbReference>
<evidence type="ECO:0000256" key="3">
    <source>
        <dbReference type="ARBA" id="ARBA00022676"/>
    </source>
</evidence>
<evidence type="ECO:0000313" key="12">
    <source>
        <dbReference type="Proteomes" id="UP000770661"/>
    </source>
</evidence>
<comment type="subcellular location">
    <subcellularLocation>
        <location evidence="1">Golgi apparatus membrane</location>
        <topology evidence="1">Single-pass type II membrane protein</topology>
    </subcellularLocation>
</comment>
<dbReference type="OrthoDB" id="115198at2759"/>
<name>A0A8J4Y757_CHIOP</name>
<keyword evidence="7 10" id="KW-1133">Transmembrane helix</keyword>
<dbReference type="PANTHER" id="PTHR11214:SF364">
    <property type="entry name" value="HEXOSYLTRANSFERASE"/>
    <property type="match status" value="1"/>
</dbReference>
<keyword evidence="5 10" id="KW-0812">Transmembrane</keyword>
<dbReference type="AlphaFoldDB" id="A0A8J4Y757"/>
<proteinExistence type="inferred from homology"/>
<keyword evidence="6" id="KW-0735">Signal-anchor</keyword>
<sequence length="512" mass="59106">MNSGRKQAGLLITQADNTSMPICMRTCKRTRNQVAATVVAIVMTTVIVMTMSEPSLRVHKYQLQRNDTFIPNYPNQTLVGRPAFIPHRFLIEEADACLRKGREVEVVVYVHSAISRVKQRQQTRLTWASSSALKMVVVFMVGRAKDDTEREIVRRESELYHDIVQGDYGDYYHLLSYKGLSSLYWITRNCAHVPWTLHADDDILIDTFLLKQFLQVQRDTSDESKLHCRTIRHAKVLRKGKWKLQRNDTFIPNYPNQTLVGRPAFIPRRFLIEEADACLRKGREVEVVVYVHSAISRVKKRQQTRLTWASSSALKMVVVSLGLSSLYWITRNCAHVPWTLHADDDILIDTFLLKQFLQVQRDTSDASKLHCMKVRHAKVEREGKWKVTQEEMDAKRYPTYCQGFLWYINTRQLPNLLDASTSVNYLWVDDAYITGCLTREASIGLSDFKKYVGSCAVAMKQVGKMLAWYHCRISRAKLWSAIEHHHGYPAPTNSLTWVKRDSKKSVSEDTTT</sequence>
<evidence type="ECO:0000256" key="1">
    <source>
        <dbReference type="ARBA" id="ARBA00004323"/>
    </source>
</evidence>
<dbReference type="EMBL" id="JACEEZ010010270">
    <property type="protein sequence ID" value="KAG0721932.1"/>
    <property type="molecule type" value="Genomic_DNA"/>
</dbReference>
<evidence type="ECO:0000313" key="11">
    <source>
        <dbReference type="EMBL" id="KAG0721932.1"/>
    </source>
</evidence>
<feature type="transmembrane region" description="Helical" evidence="10">
    <location>
        <begin position="34"/>
        <end position="52"/>
    </location>
</feature>
<evidence type="ECO:0000256" key="7">
    <source>
        <dbReference type="ARBA" id="ARBA00022989"/>
    </source>
</evidence>
<dbReference type="GO" id="GO:0006493">
    <property type="term" value="P:protein O-linked glycosylation"/>
    <property type="evidence" value="ECO:0007669"/>
    <property type="project" value="TreeGrafter"/>
</dbReference>
<dbReference type="PANTHER" id="PTHR11214">
    <property type="entry name" value="BETA-1,3-N-ACETYLGLUCOSAMINYLTRANSFERASE"/>
    <property type="match status" value="1"/>
</dbReference>
<evidence type="ECO:0000256" key="4">
    <source>
        <dbReference type="ARBA" id="ARBA00022679"/>
    </source>
</evidence>
<evidence type="ECO:0000256" key="2">
    <source>
        <dbReference type="ARBA" id="ARBA00008661"/>
    </source>
</evidence>
<protein>
    <submittedName>
        <fullName evidence="11">Beta-1,3-galactosyltransferase 2</fullName>
    </submittedName>
</protein>
<dbReference type="GO" id="GO:0000139">
    <property type="term" value="C:Golgi membrane"/>
    <property type="evidence" value="ECO:0007669"/>
    <property type="project" value="UniProtKB-SubCell"/>
</dbReference>